<accession>A0A1G1XXH8</accession>
<name>A0A1G1XXH8_9BACT</name>
<sequence length="98" mass="10902">MAGIICLVWLIFVTVVYIWRLNQVTSVTVGGFWFIVAFSPLVLGLVSIAFFWWSYLLGGEFSLIESVSWTMSLGLVAVGCFVINLINYAAVETDNQIT</sequence>
<reference evidence="2 3" key="1">
    <citation type="journal article" date="2016" name="Nat. Commun.">
        <title>Thousands of microbial genomes shed light on interconnected biogeochemical processes in an aquifer system.</title>
        <authorList>
            <person name="Anantharaman K."/>
            <person name="Brown C.T."/>
            <person name="Hug L.A."/>
            <person name="Sharon I."/>
            <person name="Castelle C.J."/>
            <person name="Probst A.J."/>
            <person name="Thomas B.C."/>
            <person name="Singh A."/>
            <person name="Wilkins M.J."/>
            <person name="Karaoz U."/>
            <person name="Brodie E.L."/>
            <person name="Williams K.H."/>
            <person name="Hubbard S.S."/>
            <person name="Banfield J.F."/>
        </authorList>
    </citation>
    <scope>NUCLEOTIDE SEQUENCE [LARGE SCALE GENOMIC DNA]</scope>
</reference>
<organism evidence="2 3">
    <name type="scientific">Candidatus Buchananbacteria bacterium RIFCSPHIGHO2_01_FULL_39_14</name>
    <dbReference type="NCBI Taxonomy" id="1797532"/>
    <lineage>
        <taxon>Bacteria</taxon>
        <taxon>Candidatus Buchananiibacteriota</taxon>
    </lineage>
</organism>
<dbReference type="Proteomes" id="UP000178930">
    <property type="component" value="Unassembled WGS sequence"/>
</dbReference>
<evidence type="ECO:0000313" key="2">
    <source>
        <dbReference type="EMBL" id="OGY44805.1"/>
    </source>
</evidence>
<comment type="caution">
    <text evidence="2">The sequence shown here is derived from an EMBL/GenBank/DDBJ whole genome shotgun (WGS) entry which is preliminary data.</text>
</comment>
<dbReference type="EMBL" id="MHIB01000012">
    <property type="protein sequence ID" value="OGY44805.1"/>
    <property type="molecule type" value="Genomic_DNA"/>
</dbReference>
<keyword evidence="1" id="KW-0812">Transmembrane</keyword>
<protein>
    <submittedName>
        <fullName evidence="2">Uncharacterized protein</fullName>
    </submittedName>
</protein>
<keyword evidence="1" id="KW-0472">Membrane</keyword>
<evidence type="ECO:0000313" key="3">
    <source>
        <dbReference type="Proteomes" id="UP000178930"/>
    </source>
</evidence>
<feature type="transmembrane region" description="Helical" evidence="1">
    <location>
        <begin position="67"/>
        <end position="90"/>
    </location>
</feature>
<gene>
    <name evidence="2" type="ORF">A2729_02885</name>
</gene>
<dbReference type="AlphaFoldDB" id="A0A1G1XXH8"/>
<dbReference type="STRING" id="1797532.A2729_02885"/>
<keyword evidence="1" id="KW-1133">Transmembrane helix</keyword>
<evidence type="ECO:0000256" key="1">
    <source>
        <dbReference type="SAM" id="Phobius"/>
    </source>
</evidence>
<proteinExistence type="predicted"/>
<feature type="transmembrane region" description="Helical" evidence="1">
    <location>
        <begin position="30"/>
        <end position="55"/>
    </location>
</feature>